<evidence type="ECO:0000256" key="3">
    <source>
        <dbReference type="ARBA" id="ARBA00022692"/>
    </source>
</evidence>
<feature type="transmembrane region" description="Helical" evidence="6">
    <location>
        <begin position="270"/>
        <end position="294"/>
    </location>
</feature>
<dbReference type="GO" id="GO:0032977">
    <property type="term" value="F:membrane insertase activity"/>
    <property type="evidence" value="ECO:0007669"/>
    <property type="project" value="InterPro"/>
</dbReference>
<evidence type="ECO:0000256" key="6">
    <source>
        <dbReference type="SAM" id="Phobius"/>
    </source>
</evidence>
<comment type="subcellular location">
    <subcellularLocation>
        <location evidence="1">Membrane</location>
        <topology evidence="1">Multi-pass membrane protein</topology>
    </subcellularLocation>
</comment>
<dbReference type="PANTHER" id="PTHR12428:SF65">
    <property type="entry name" value="CYTOCHROME C OXIDASE ASSEMBLY PROTEIN COX18, MITOCHONDRIAL"/>
    <property type="match status" value="1"/>
</dbReference>
<keyword evidence="5 6" id="KW-0472">Membrane</keyword>
<reference evidence="7" key="1">
    <citation type="journal article" date="2020" name="Stud. Mycol.">
        <title>101 Dothideomycetes genomes: a test case for predicting lifestyles and emergence of pathogens.</title>
        <authorList>
            <person name="Haridas S."/>
            <person name="Albert R."/>
            <person name="Binder M."/>
            <person name="Bloem J."/>
            <person name="Labutti K."/>
            <person name="Salamov A."/>
            <person name="Andreopoulos B."/>
            <person name="Baker S."/>
            <person name="Barry K."/>
            <person name="Bills G."/>
            <person name="Bluhm B."/>
            <person name="Cannon C."/>
            <person name="Castanera R."/>
            <person name="Culley D."/>
            <person name="Daum C."/>
            <person name="Ezra D."/>
            <person name="Gonzalez J."/>
            <person name="Henrissat B."/>
            <person name="Kuo A."/>
            <person name="Liang C."/>
            <person name="Lipzen A."/>
            <person name="Lutzoni F."/>
            <person name="Magnuson J."/>
            <person name="Mondo S."/>
            <person name="Nolan M."/>
            <person name="Ohm R."/>
            <person name="Pangilinan J."/>
            <person name="Park H.-J."/>
            <person name="Ramirez L."/>
            <person name="Alfaro M."/>
            <person name="Sun H."/>
            <person name="Tritt A."/>
            <person name="Yoshinaga Y."/>
            <person name="Zwiers L.-H."/>
            <person name="Turgeon B."/>
            <person name="Goodwin S."/>
            <person name="Spatafora J."/>
            <person name="Crous P."/>
            <person name="Grigoriev I."/>
        </authorList>
    </citation>
    <scope>NUCLEOTIDE SEQUENCE</scope>
    <source>
        <strain evidence="7">CBS 119925</strain>
    </source>
</reference>
<evidence type="ECO:0000256" key="4">
    <source>
        <dbReference type="ARBA" id="ARBA00022989"/>
    </source>
</evidence>
<feature type="transmembrane region" description="Helical" evidence="6">
    <location>
        <begin position="233"/>
        <end position="250"/>
    </location>
</feature>
<evidence type="ECO:0000256" key="1">
    <source>
        <dbReference type="ARBA" id="ARBA00004141"/>
    </source>
</evidence>
<evidence type="ECO:0000256" key="5">
    <source>
        <dbReference type="ARBA" id="ARBA00023136"/>
    </source>
</evidence>
<dbReference type="PANTHER" id="PTHR12428">
    <property type="entry name" value="OXA1"/>
    <property type="match status" value="1"/>
</dbReference>
<sequence length="340" mass="37919">MLASRLLRQSACQLPIRHAISPPSTLLRPRARAFHATAPRKDAVDPLLYLPHELLQLMHTALPWYAAIPAAAFIIRGILVTTATSRVRERTSRYAATNPLRMALALSENHRLKHQNKFDTMKQFHTTLARNVKQKVKGLDTRWNCSHPLLISLSWAVMQIPIFIGNAEVIRRMSGTHEGLLRLAANSIGVTKSAGENGYYAKDVAENPWFDASLANEGALWFPNLLEVDPTGYLAYSVSALMLLNIYISGNGPRTAGEVQSKWSVRGRRIMVTVALLAGPLLQGLPSGMLLYWVSSTSSAILWNAYLDRKYPILTGYGPCKRELVNMDRQPMNKLLKGRL</sequence>
<keyword evidence="4 6" id="KW-1133">Transmembrane helix</keyword>
<proteinExistence type="inferred from homology"/>
<evidence type="ECO:0000313" key="8">
    <source>
        <dbReference type="Proteomes" id="UP000799440"/>
    </source>
</evidence>
<evidence type="ECO:0000313" key="7">
    <source>
        <dbReference type="EMBL" id="KAF2745720.1"/>
    </source>
</evidence>
<gene>
    <name evidence="7" type="ORF">M011DRAFT_469392</name>
</gene>
<dbReference type="OrthoDB" id="2148490at2759"/>
<accession>A0A6A6V863</accession>
<dbReference type="GO" id="GO:0032979">
    <property type="term" value="P:protein insertion into mitochondrial inner membrane from matrix"/>
    <property type="evidence" value="ECO:0007669"/>
    <property type="project" value="TreeGrafter"/>
</dbReference>
<feature type="transmembrane region" description="Helical" evidence="6">
    <location>
        <begin position="143"/>
        <end position="164"/>
    </location>
</feature>
<keyword evidence="3 6" id="KW-0812">Transmembrane</keyword>
<dbReference type="Proteomes" id="UP000799440">
    <property type="component" value="Unassembled WGS sequence"/>
</dbReference>
<dbReference type="AlphaFoldDB" id="A0A6A6V863"/>
<organism evidence="7 8">
    <name type="scientific">Sporormia fimetaria CBS 119925</name>
    <dbReference type="NCBI Taxonomy" id="1340428"/>
    <lineage>
        <taxon>Eukaryota</taxon>
        <taxon>Fungi</taxon>
        <taxon>Dikarya</taxon>
        <taxon>Ascomycota</taxon>
        <taxon>Pezizomycotina</taxon>
        <taxon>Dothideomycetes</taxon>
        <taxon>Pleosporomycetidae</taxon>
        <taxon>Pleosporales</taxon>
        <taxon>Sporormiaceae</taxon>
        <taxon>Sporormia</taxon>
    </lineage>
</organism>
<feature type="transmembrane region" description="Helical" evidence="6">
    <location>
        <begin position="62"/>
        <end position="83"/>
    </location>
</feature>
<protein>
    <recommendedName>
        <fullName evidence="9">Mitochondrial export translocase Oxa2</fullName>
    </recommendedName>
</protein>
<name>A0A6A6V863_9PLEO</name>
<dbReference type="GO" id="GO:0033617">
    <property type="term" value="P:mitochondrial respiratory chain complex IV assembly"/>
    <property type="evidence" value="ECO:0007669"/>
    <property type="project" value="TreeGrafter"/>
</dbReference>
<evidence type="ECO:0008006" key="9">
    <source>
        <dbReference type="Google" id="ProtNLM"/>
    </source>
</evidence>
<evidence type="ECO:0000256" key="2">
    <source>
        <dbReference type="ARBA" id="ARBA00009877"/>
    </source>
</evidence>
<comment type="similarity">
    <text evidence="2">Belongs to the OXA1/ALB3/YidC family.</text>
</comment>
<dbReference type="InterPro" id="IPR001708">
    <property type="entry name" value="YidC/ALB3/OXA1/COX18"/>
</dbReference>
<dbReference type="EMBL" id="MU006581">
    <property type="protein sequence ID" value="KAF2745720.1"/>
    <property type="molecule type" value="Genomic_DNA"/>
</dbReference>
<keyword evidence="8" id="KW-1185">Reference proteome</keyword>
<dbReference type="GO" id="GO:0005743">
    <property type="term" value="C:mitochondrial inner membrane"/>
    <property type="evidence" value="ECO:0007669"/>
    <property type="project" value="TreeGrafter"/>
</dbReference>